<evidence type="ECO:0000256" key="6">
    <source>
        <dbReference type="ARBA" id="ARBA00023136"/>
    </source>
</evidence>
<keyword evidence="6 7" id="KW-0472">Membrane</keyword>
<dbReference type="NCBIfam" id="TIGR00056">
    <property type="entry name" value="MlaE family lipid ABC transporter permease subunit"/>
    <property type="match status" value="1"/>
</dbReference>
<gene>
    <name evidence="8" type="primary">mlaE</name>
    <name evidence="8" type="ORF">Pan97_08910</name>
</gene>
<dbReference type="InterPro" id="IPR030802">
    <property type="entry name" value="Permease_MalE"/>
</dbReference>
<feature type="transmembrane region" description="Helical" evidence="7">
    <location>
        <begin position="174"/>
        <end position="206"/>
    </location>
</feature>
<evidence type="ECO:0000313" key="9">
    <source>
        <dbReference type="Proteomes" id="UP000318626"/>
    </source>
</evidence>
<keyword evidence="4 7" id="KW-0812">Transmembrane</keyword>
<protein>
    <submittedName>
        <fullName evidence="8">ABC transport permease subunit MlaE</fullName>
    </submittedName>
</protein>
<dbReference type="Pfam" id="PF02405">
    <property type="entry name" value="MlaE"/>
    <property type="match status" value="1"/>
</dbReference>
<comment type="similarity">
    <text evidence="2 7">Belongs to the MlaE permease family.</text>
</comment>
<reference evidence="9" key="1">
    <citation type="submission" date="2019-02" db="EMBL/GenBank/DDBJ databases">
        <title>Deep-cultivation of Planctomycetes and their phenomic and genomic characterization uncovers novel biology.</title>
        <authorList>
            <person name="Wiegand S."/>
            <person name="Jogler M."/>
            <person name="Boedeker C."/>
            <person name="Pinto D."/>
            <person name="Vollmers J."/>
            <person name="Rivas-Marin E."/>
            <person name="Kohn T."/>
            <person name="Peeters S.H."/>
            <person name="Heuer A."/>
            <person name="Rast P."/>
            <person name="Oberbeckmann S."/>
            <person name="Bunk B."/>
            <person name="Jeske O."/>
            <person name="Meyerdierks A."/>
            <person name="Storesund J.E."/>
            <person name="Kallscheuer N."/>
            <person name="Luecker S."/>
            <person name="Lage O.M."/>
            <person name="Pohl T."/>
            <person name="Merkel B.J."/>
            <person name="Hornburger P."/>
            <person name="Mueller R.-W."/>
            <person name="Bruemmer F."/>
            <person name="Labrenz M."/>
            <person name="Spormann A.M."/>
            <person name="Op den Camp H."/>
            <person name="Overmann J."/>
            <person name="Amann R."/>
            <person name="Jetten M.S.M."/>
            <person name="Mascher T."/>
            <person name="Medema M.H."/>
            <person name="Devos D.P."/>
            <person name="Kaster A.-K."/>
            <person name="Ovreas L."/>
            <person name="Rohde M."/>
            <person name="Galperin M.Y."/>
            <person name="Jogler C."/>
        </authorList>
    </citation>
    <scope>NUCLEOTIDE SEQUENCE [LARGE SCALE GENOMIC DNA]</scope>
    <source>
        <strain evidence="9">Pan97</strain>
    </source>
</reference>
<dbReference type="KEGG" id="bvo:Pan97_08910"/>
<dbReference type="PANTHER" id="PTHR30188:SF4">
    <property type="entry name" value="PROTEIN TRIGALACTOSYLDIACYLGLYCEROL 1, CHLOROPLASTIC"/>
    <property type="match status" value="1"/>
</dbReference>
<dbReference type="InterPro" id="IPR003453">
    <property type="entry name" value="ABC_MlaE_roteobac"/>
</dbReference>
<keyword evidence="9" id="KW-1185">Reference proteome</keyword>
<keyword evidence="5 7" id="KW-1133">Transmembrane helix</keyword>
<accession>A0A518C3T9</accession>
<feature type="transmembrane region" description="Helical" evidence="7">
    <location>
        <begin position="259"/>
        <end position="278"/>
    </location>
</feature>
<evidence type="ECO:0000256" key="4">
    <source>
        <dbReference type="ARBA" id="ARBA00022692"/>
    </source>
</evidence>
<dbReference type="AlphaFoldDB" id="A0A518C3T9"/>
<feature type="transmembrane region" description="Helical" evidence="7">
    <location>
        <begin position="74"/>
        <end position="102"/>
    </location>
</feature>
<dbReference type="Proteomes" id="UP000318626">
    <property type="component" value="Chromosome"/>
</dbReference>
<feature type="transmembrane region" description="Helical" evidence="7">
    <location>
        <begin position="227"/>
        <end position="247"/>
    </location>
</feature>
<evidence type="ECO:0000256" key="3">
    <source>
        <dbReference type="ARBA" id="ARBA00022448"/>
    </source>
</evidence>
<organism evidence="8 9">
    <name type="scientific">Bremerella volcania</name>
    <dbReference type="NCBI Taxonomy" id="2527984"/>
    <lineage>
        <taxon>Bacteria</taxon>
        <taxon>Pseudomonadati</taxon>
        <taxon>Planctomycetota</taxon>
        <taxon>Planctomycetia</taxon>
        <taxon>Pirellulales</taxon>
        <taxon>Pirellulaceae</taxon>
        <taxon>Bremerella</taxon>
    </lineage>
</organism>
<comment type="subcellular location">
    <subcellularLocation>
        <location evidence="1">Membrane</location>
        <topology evidence="1">Multi-pass membrane protein</topology>
    </subcellularLocation>
</comment>
<evidence type="ECO:0000256" key="1">
    <source>
        <dbReference type="ARBA" id="ARBA00004141"/>
    </source>
</evidence>
<evidence type="ECO:0000313" key="8">
    <source>
        <dbReference type="EMBL" id="QDU73891.1"/>
    </source>
</evidence>
<dbReference type="EMBL" id="CP036289">
    <property type="protein sequence ID" value="QDU73891.1"/>
    <property type="molecule type" value="Genomic_DNA"/>
</dbReference>
<feature type="transmembrane region" description="Helical" evidence="7">
    <location>
        <begin position="35"/>
        <end position="54"/>
    </location>
</feature>
<evidence type="ECO:0000256" key="5">
    <source>
        <dbReference type="ARBA" id="ARBA00022989"/>
    </source>
</evidence>
<sequence length="300" mass="32400">MATGTAENSNGDQQHEPDSTLASIQLALFNWLADWGAVAIDCVVAVGELTLFAWRTIVWTFGRLPKRETLLPSFYQVGVMSLPVVALTGTFIGMVLAVQSYYQFRELGLETRLGAVINMSLVRELGPVLAATMLAGRVGSAMAAELGTMRVTEQIDALTSMGANPIHYLVVPRVLAMLLLIPALTVMADFMGFVGGYFYSVIIIGIDKHFYLYNSQVFVGSWDIFCGLFKSIFFGGVIALVSCHQGFYCTAGAEGVGKAATAAFVYSFVMILVIDLILNIGLERVYMALWPDAMVSIGGG</sequence>
<proteinExistence type="inferred from homology"/>
<dbReference type="GO" id="GO:0005548">
    <property type="term" value="F:phospholipid transporter activity"/>
    <property type="evidence" value="ECO:0007669"/>
    <property type="project" value="TreeGrafter"/>
</dbReference>
<evidence type="ECO:0000256" key="7">
    <source>
        <dbReference type="RuleBase" id="RU362044"/>
    </source>
</evidence>
<dbReference type="GO" id="GO:0043190">
    <property type="term" value="C:ATP-binding cassette (ABC) transporter complex"/>
    <property type="evidence" value="ECO:0007669"/>
    <property type="project" value="InterPro"/>
</dbReference>
<keyword evidence="3" id="KW-0813">Transport</keyword>
<name>A0A518C3T9_9BACT</name>
<dbReference type="PANTHER" id="PTHR30188">
    <property type="entry name" value="ABC TRANSPORTER PERMEASE PROTEIN-RELATED"/>
    <property type="match status" value="1"/>
</dbReference>
<evidence type="ECO:0000256" key="2">
    <source>
        <dbReference type="ARBA" id="ARBA00007556"/>
    </source>
</evidence>